<evidence type="ECO:0000313" key="12">
    <source>
        <dbReference type="Proteomes" id="UP000515125"/>
    </source>
</evidence>
<evidence type="ECO:0000256" key="10">
    <source>
        <dbReference type="ARBA" id="ARBA00023306"/>
    </source>
</evidence>
<dbReference type="Proteomes" id="UP000515125">
    <property type="component" value="Unplaced"/>
</dbReference>
<dbReference type="GO" id="GO:0000796">
    <property type="term" value="C:condensin complex"/>
    <property type="evidence" value="ECO:0007669"/>
    <property type="project" value="InterPro"/>
</dbReference>
<evidence type="ECO:0000313" key="13">
    <source>
        <dbReference type="RefSeq" id="XP_026193484.1"/>
    </source>
</evidence>
<dbReference type="OrthoDB" id="332342at2759"/>
<keyword evidence="8" id="KW-0498">Mitosis</keyword>
<name>A0A6P6S120_9EIME</name>
<evidence type="ECO:0000256" key="6">
    <source>
        <dbReference type="ARBA" id="ARBA00022490"/>
    </source>
</evidence>
<dbReference type="GO" id="GO:0003682">
    <property type="term" value="F:chromatin binding"/>
    <property type="evidence" value="ECO:0007669"/>
    <property type="project" value="TreeGrafter"/>
</dbReference>
<dbReference type="AlphaFoldDB" id="A0A6P6S120"/>
<evidence type="ECO:0000256" key="3">
    <source>
        <dbReference type="ARBA" id="ARBA00009471"/>
    </source>
</evidence>
<sequence>MRAAAAAAGGGGVGGSVRWAPTDHERAVLETFRPSKATSLSPPGSKPCILFPARRHANDKPRSRASARRSGEAAGSATACESKSKVDVARFFDGEGEAADQQATDKVAFSHVSSAIEGASKVYGYRVEAVYDQTYHLLNGLATLKREGAETGGGDNDEQNARRRQRQQQQRLALFFKGSSGTLADSKDISCEQPDMGVLIDPFFVKMASLFDQAGAKGLLLSNLQVDESLSLRFDGEAPAFPVAAAAATPAAATAAAAANACIVDRGTLADLIFGRAATTRCLDTSICGDAIRHFTEQVEQCVEVAVVCVCTLLGNSEAALSLCGSDLGDAEYEEMECDGAVDDDLLLEFDADVAAAEAANAWEQQHEQQQQQEKQQQALGGSDPLLPEESSVGLSAQDKEQHLFEDEGDFTVDAFSLRQEEEVGALNARSDRLESLLAFPASNSAAAAAAKTQQLFASLDPFLIDMTDLGKPLDVYPLLKTERCVSVLPKPIDSVFVAGDMTSSPFAPSPQQMISLSLLATKQLRFSEHSAGAVALLNGKNRDSGECEDISEGRGKGGDLLPADIARLRFAKSIGVKATCTAPSKALCSETQHPLDKKTAVRDQEGQSRISKAKEASKHAARLTISTSTAQLEQRRAQVPSSDLRLSLPSRYVDVAVVKQTLREALHIKQKKEEFALQKEQTGGLDDGEQQLPFARQPSNSSCVTACLPACLPACLLQTVTLLPAVERQNCTPQMLFVCLLYTANDETLLLTPSANRETFEVCRKAPLAEQLADDQLAVAALQSVASYPVLDLQQFMQKGGQGQQLLPPEILPTEAVSAASPPEAAKKLLRKRQQLAAAAVSRQHHKRPSKKRRTRNRSSSSSSNDTGSDEEEVVT</sequence>
<evidence type="ECO:0000256" key="8">
    <source>
        <dbReference type="ARBA" id="ARBA00022776"/>
    </source>
</evidence>
<dbReference type="RefSeq" id="XP_026193484.1">
    <property type="nucleotide sequence ID" value="XM_026337699.1"/>
</dbReference>
<dbReference type="PANTHER" id="PTHR13108:SF9">
    <property type="entry name" value="CONDENSIN COMPLEX SUBUNIT 2"/>
    <property type="match status" value="1"/>
</dbReference>
<keyword evidence="7" id="KW-0132">Cell division</keyword>
<keyword evidence="6" id="KW-0963">Cytoplasm</keyword>
<feature type="region of interest" description="Disordered" evidence="11">
    <location>
        <begin position="32"/>
        <end position="78"/>
    </location>
</feature>
<feature type="compositionally biased region" description="Basic and acidic residues" evidence="11">
    <location>
        <begin position="594"/>
        <end position="619"/>
    </location>
</feature>
<keyword evidence="12" id="KW-1185">Reference proteome</keyword>
<protein>
    <recommendedName>
        <fullName evidence="4">Condensin complex subunit 2</fullName>
    </recommendedName>
</protein>
<gene>
    <name evidence="13" type="primary">LOC34619226</name>
</gene>
<evidence type="ECO:0000256" key="7">
    <source>
        <dbReference type="ARBA" id="ARBA00022618"/>
    </source>
</evidence>
<keyword evidence="5" id="KW-0158">Chromosome</keyword>
<feature type="region of interest" description="Disordered" evidence="11">
    <location>
        <begin position="592"/>
        <end position="619"/>
    </location>
</feature>
<dbReference type="GO" id="GO:0007076">
    <property type="term" value="P:mitotic chromosome condensation"/>
    <property type="evidence" value="ECO:0007669"/>
    <property type="project" value="InterPro"/>
</dbReference>
<accession>A0A6P6S120</accession>
<feature type="region of interest" description="Disordered" evidence="11">
    <location>
        <begin position="364"/>
        <end position="393"/>
    </location>
</feature>
<feature type="region of interest" description="Disordered" evidence="11">
    <location>
        <begin position="1"/>
        <end position="20"/>
    </location>
</feature>
<evidence type="ECO:0000256" key="9">
    <source>
        <dbReference type="ARBA" id="ARBA00023067"/>
    </source>
</evidence>
<feature type="region of interest" description="Disordered" evidence="11">
    <location>
        <begin position="818"/>
        <end position="877"/>
    </location>
</feature>
<proteinExistence type="inferred from homology"/>
<dbReference type="GeneID" id="34619226"/>
<evidence type="ECO:0000256" key="4">
    <source>
        <dbReference type="ARBA" id="ARBA00016065"/>
    </source>
</evidence>
<dbReference type="Pfam" id="PF05786">
    <property type="entry name" value="Cnd2"/>
    <property type="match status" value="1"/>
</dbReference>
<keyword evidence="10" id="KW-0131">Cell cycle</keyword>
<dbReference type="InterPro" id="IPR022816">
    <property type="entry name" value="Condensin_barren_su2"/>
</dbReference>
<evidence type="ECO:0000256" key="5">
    <source>
        <dbReference type="ARBA" id="ARBA00022454"/>
    </source>
</evidence>
<dbReference type="PANTHER" id="PTHR13108">
    <property type="entry name" value="CONDENSIN COMPLEX SUBUNIT 2"/>
    <property type="match status" value="1"/>
</dbReference>
<dbReference type="GO" id="GO:0005737">
    <property type="term" value="C:cytoplasm"/>
    <property type="evidence" value="ECO:0007669"/>
    <property type="project" value="UniProtKB-SubCell"/>
</dbReference>
<feature type="compositionally biased region" description="Basic residues" evidence="11">
    <location>
        <begin position="844"/>
        <end position="858"/>
    </location>
</feature>
<evidence type="ECO:0000256" key="11">
    <source>
        <dbReference type="SAM" id="MobiDB-lite"/>
    </source>
</evidence>
<evidence type="ECO:0000256" key="2">
    <source>
        <dbReference type="ARBA" id="ARBA00004496"/>
    </source>
</evidence>
<feature type="compositionally biased region" description="Low complexity" evidence="11">
    <location>
        <begin position="859"/>
        <end position="868"/>
    </location>
</feature>
<keyword evidence="9" id="KW-0226">DNA condensation</keyword>
<feature type="compositionally biased region" description="Low complexity" evidence="11">
    <location>
        <begin position="364"/>
        <end position="379"/>
    </location>
</feature>
<reference evidence="13" key="1">
    <citation type="submission" date="2025-08" db="UniProtKB">
        <authorList>
            <consortium name="RefSeq"/>
        </authorList>
    </citation>
    <scope>IDENTIFICATION</scope>
</reference>
<dbReference type="GO" id="GO:0051301">
    <property type="term" value="P:cell division"/>
    <property type="evidence" value="ECO:0007669"/>
    <property type="project" value="UniProtKB-KW"/>
</dbReference>
<evidence type="ECO:0000256" key="1">
    <source>
        <dbReference type="ARBA" id="ARBA00004286"/>
    </source>
</evidence>
<comment type="subcellular location">
    <subcellularLocation>
        <location evidence="1">Chromosome</location>
    </subcellularLocation>
    <subcellularLocation>
        <location evidence="2">Cytoplasm</location>
    </subcellularLocation>
</comment>
<comment type="similarity">
    <text evidence="3">Belongs to the CND2 (condensin subunit 2) family.</text>
</comment>
<organism evidence="12 13">
    <name type="scientific">Cyclospora cayetanensis</name>
    <dbReference type="NCBI Taxonomy" id="88456"/>
    <lineage>
        <taxon>Eukaryota</taxon>
        <taxon>Sar</taxon>
        <taxon>Alveolata</taxon>
        <taxon>Apicomplexa</taxon>
        <taxon>Conoidasida</taxon>
        <taxon>Coccidia</taxon>
        <taxon>Eucoccidiorida</taxon>
        <taxon>Eimeriorina</taxon>
        <taxon>Eimeriidae</taxon>
        <taxon>Cyclospora</taxon>
    </lineage>
</organism>